<evidence type="ECO:0000256" key="1">
    <source>
        <dbReference type="SAM" id="Coils"/>
    </source>
</evidence>
<sequence length="232" mass="27036">MSTKLEKLLAAYEAERVSLTAEMEECVAEMEYGKAHLFFKGLARMNQQLQTLYNMQDKGYDEKEDLANTIKFLEEGMTGEEAYMRQRFAELLVEKKVRLAELSQVPAQKPTAGYAVRDVLSKVLAGKITGFTLVFHESQCLNCHIKLVRRTLILTIPEIRRHKENYTLEKRHIRKLKRLGFKAYDNKDKLILFAPYSTMEDVQAIQRILACITFEVFYFKELEGETFIKYNP</sequence>
<dbReference type="AlphaFoldDB" id="A0A7K1TBQ4"/>
<reference evidence="2 3" key="1">
    <citation type="submission" date="2019-12" db="EMBL/GenBank/DDBJ databases">
        <title>Hymenobacter sp. HMF4947 Genome sequencing and assembly.</title>
        <authorList>
            <person name="Kang H."/>
            <person name="Cha I."/>
            <person name="Kim H."/>
            <person name="Joh K."/>
        </authorList>
    </citation>
    <scope>NUCLEOTIDE SEQUENCE [LARGE SCALE GENOMIC DNA]</scope>
    <source>
        <strain evidence="2 3">HMF4947</strain>
    </source>
</reference>
<accession>A0A7K1TBQ4</accession>
<dbReference type="EMBL" id="WQKZ01000001">
    <property type="protein sequence ID" value="MVN75819.1"/>
    <property type="molecule type" value="Genomic_DNA"/>
</dbReference>
<gene>
    <name evidence="2" type="ORF">GO988_05715</name>
</gene>
<protein>
    <submittedName>
        <fullName evidence="2">Uncharacterized protein</fullName>
    </submittedName>
</protein>
<organism evidence="2 3">
    <name type="scientific">Hymenobacter ginkgonis</name>
    <dbReference type="NCBI Taxonomy" id="2682976"/>
    <lineage>
        <taxon>Bacteria</taxon>
        <taxon>Pseudomonadati</taxon>
        <taxon>Bacteroidota</taxon>
        <taxon>Cytophagia</taxon>
        <taxon>Cytophagales</taxon>
        <taxon>Hymenobacteraceae</taxon>
        <taxon>Hymenobacter</taxon>
    </lineage>
</organism>
<comment type="caution">
    <text evidence="2">The sequence shown here is derived from an EMBL/GenBank/DDBJ whole genome shotgun (WGS) entry which is preliminary data.</text>
</comment>
<dbReference type="Proteomes" id="UP000441336">
    <property type="component" value="Unassembled WGS sequence"/>
</dbReference>
<keyword evidence="3" id="KW-1185">Reference proteome</keyword>
<dbReference type="RefSeq" id="WP_157562594.1">
    <property type="nucleotide sequence ID" value="NZ_WQKZ01000001.1"/>
</dbReference>
<keyword evidence="1" id="KW-0175">Coiled coil</keyword>
<evidence type="ECO:0000313" key="3">
    <source>
        <dbReference type="Proteomes" id="UP000441336"/>
    </source>
</evidence>
<proteinExistence type="predicted"/>
<name>A0A7K1TBQ4_9BACT</name>
<feature type="coiled-coil region" evidence="1">
    <location>
        <begin position="2"/>
        <end position="29"/>
    </location>
</feature>
<evidence type="ECO:0000313" key="2">
    <source>
        <dbReference type="EMBL" id="MVN75819.1"/>
    </source>
</evidence>